<evidence type="ECO:0000313" key="15">
    <source>
        <dbReference type="Proteomes" id="UP000594220"/>
    </source>
</evidence>
<evidence type="ECO:0000256" key="5">
    <source>
        <dbReference type="ARBA" id="ARBA00022737"/>
    </source>
</evidence>
<dbReference type="Ensembl" id="ENSCPRT00005023421.1">
    <property type="protein sequence ID" value="ENSCPRP00005020044.1"/>
    <property type="gene ID" value="ENSCPRG00005013964.1"/>
</dbReference>
<evidence type="ECO:0000256" key="13">
    <source>
        <dbReference type="ARBA" id="ARBA00074652"/>
    </source>
</evidence>
<protein>
    <recommendedName>
        <fullName evidence="13">Tetratricopeptide repeat protein 19, mitochondrial</fullName>
    </recommendedName>
</protein>
<reference evidence="14" key="2">
    <citation type="submission" date="2025-09" db="UniProtKB">
        <authorList>
            <consortium name="Ensembl"/>
        </authorList>
    </citation>
    <scope>IDENTIFICATION</scope>
</reference>
<evidence type="ECO:0000256" key="3">
    <source>
        <dbReference type="ARBA" id="ARBA00022448"/>
    </source>
</evidence>
<name>A0A7M4F8R4_CROPO</name>
<dbReference type="OMA" id="ANTYYEM"/>
<keyword evidence="15" id="KW-1185">Reference proteome</keyword>
<dbReference type="SMART" id="SM00028">
    <property type="entry name" value="TPR"/>
    <property type="match status" value="4"/>
</dbReference>
<dbReference type="GO" id="GO:0034551">
    <property type="term" value="P:mitochondrial respiratory chain complex III assembly"/>
    <property type="evidence" value="ECO:0007669"/>
    <property type="project" value="Ensembl"/>
</dbReference>
<dbReference type="InterPro" id="IPR040395">
    <property type="entry name" value="TTC19"/>
</dbReference>
<comment type="subunit">
    <text evidence="12">Binds to the mature mitochondrial complex III dimer, after the incorporation of the Rieske protein UQCRFS1. Interacts with UQCRC1 and UQCRFS1. Interacts with ZFYVE26 and CHMP4B.</text>
</comment>
<proteinExistence type="inferred from homology"/>
<evidence type="ECO:0000256" key="8">
    <source>
        <dbReference type="ARBA" id="ARBA00022946"/>
    </source>
</evidence>
<evidence type="ECO:0000313" key="14">
    <source>
        <dbReference type="Ensembl" id="ENSCPRP00005020044.1"/>
    </source>
</evidence>
<dbReference type="Proteomes" id="UP000594220">
    <property type="component" value="Unplaced"/>
</dbReference>
<dbReference type="Gene3D" id="1.25.40.10">
    <property type="entry name" value="Tetratricopeptide repeat domain"/>
    <property type="match status" value="2"/>
</dbReference>
<sequence>MHAGECYPFQGPELTLVQHSPAVRAGVFLQCVGRVMHAGTWEPGPSSARWTHLAHAATHSGICSPPLPTHGLIPSLGPAIHAGKGQLRPAPAILRGPRCMQGTTGPQSFSMFSSHAAEAGEARADPDDAIITLLKKAKLSIVTGELEEAERLLHQAAHLAQRSQHRQGIVYTYTMMANLALLRGQLDSAEKLFKAAISFLLAGDTKPDDNAIIEMSLKLASIYAAQNQDQQALAGYKFCILTLEEKIAAQKDLPENILPAGERANTHLLLGLSLDSYGRYLVARNQPTVAQIMYERALQISKDIQGETHPQTVVLMSDLATVLDAQGRYNEAYTYAKRAAELAKQTKHPEEHVVLNNLAGILMHKEDFLQAKHVYEAALKQAQQKGDDASVQHIQKELAKLATWRKAQTP</sequence>
<evidence type="ECO:0000256" key="9">
    <source>
        <dbReference type="ARBA" id="ARBA00022982"/>
    </source>
</evidence>
<dbReference type="InterPro" id="IPR011990">
    <property type="entry name" value="TPR-like_helical_dom_sf"/>
</dbReference>
<evidence type="ECO:0000256" key="1">
    <source>
        <dbReference type="ARBA" id="ARBA00004273"/>
    </source>
</evidence>
<evidence type="ECO:0000256" key="2">
    <source>
        <dbReference type="ARBA" id="ARBA00008219"/>
    </source>
</evidence>
<dbReference type="Pfam" id="PF13424">
    <property type="entry name" value="TPR_12"/>
    <property type="match status" value="1"/>
</dbReference>
<keyword evidence="7" id="KW-0802">TPR repeat</keyword>
<accession>A0A7M4F8R4</accession>
<keyword evidence="6" id="KW-0999">Mitochondrion inner membrane</keyword>
<comment type="subcellular location">
    <subcellularLocation>
        <location evidence="1">Mitochondrion inner membrane</location>
    </subcellularLocation>
</comment>
<dbReference type="AlphaFoldDB" id="A0A7M4F8R4"/>
<evidence type="ECO:0000256" key="11">
    <source>
        <dbReference type="ARBA" id="ARBA00023136"/>
    </source>
</evidence>
<organism evidence="14 15">
    <name type="scientific">Crocodylus porosus</name>
    <name type="common">Saltwater crocodile</name>
    <name type="synonym">Estuarine crocodile</name>
    <dbReference type="NCBI Taxonomy" id="8502"/>
    <lineage>
        <taxon>Eukaryota</taxon>
        <taxon>Metazoa</taxon>
        <taxon>Chordata</taxon>
        <taxon>Craniata</taxon>
        <taxon>Vertebrata</taxon>
        <taxon>Euteleostomi</taxon>
        <taxon>Archelosauria</taxon>
        <taxon>Archosauria</taxon>
        <taxon>Crocodylia</taxon>
        <taxon>Longirostres</taxon>
        <taxon>Crocodylidae</taxon>
        <taxon>Crocodylus</taxon>
    </lineage>
</organism>
<keyword evidence="5" id="KW-0677">Repeat</keyword>
<evidence type="ECO:0000256" key="6">
    <source>
        <dbReference type="ARBA" id="ARBA00022792"/>
    </source>
</evidence>
<keyword evidence="10" id="KW-0496">Mitochondrion</keyword>
<reference evidence="14" key="1">
    <citation type="submission" date="2025-08" db="UniProtKB">
        <authorList>
            <consortium name="Ensembl"/>
        </authorList>
    </citation>
    <scope>IDENTIFICATION</scope>
</reference>
<keyword evidence="9" id="KW-0249">Electron transport</keyword>
<dbReference type="PANTHER" id="PTHR13143:SF6">
    <property type="entry name" value="TETRATRICOPEPTIDE REPEAT PROTEIN 19, MITOCHONDRIAL"/>
    <property type="match status" value="1"/>
</dbReference>
<comment type="similarity">
    <text evidence="2">Belongs to the TTC19 family.</text>
</comment>
<evidence type="ECO:0000256" key="4">
    <source>
        <dbReference type="ARBA" id="ARBA00022660"/>
    </source>
</evidence>
<gene>
    <name evidence="14" type="primary">TTC19</name>
</gene>
<dbReference type="FunFam" id="1.25.40.10:FF:000240">
    <property type="entry name" value="Tetratricopeptide repeat protein 19, mitochondrial"/>
    <property type="match status" value="1"/>
</dbReference>
<dbReference type="PANTHER" id="PTHR13143">
    <property type="entry name" value="TETRATRICOPEPTIDE REPEAT PROTEIN 19"/>
    <property type="match status" value="1"/>
</dbReference>
<keyword evidence="8" id="KW-0809">Transit peptide</keyword>
<keyword evidence="11" id="KW-0472">Membrane</keyword>
<keyword evidence="4" id="KW-0679">Respiratory chain</keyword>
<dbReference type="GO" id="GO:0005743">
    <property type="term" value="C:mitochondrial inner membrane"/>
    <property type="evidence" value="ECO:0007669"/>
    <property type="project" value="UniProtKB-SubCell"/>
</dbReference>
<dbReference type="GeneTree" id="ENSGT00390000009194"/>
<evidence type="ECO:0000256" key="12">
    <source>
        <dbReference type="ARBA" id="ARBA00066255"/>
    </source>
</evidence>
<dbReference type="InterPro" id="IPR019734">
    <property type="entry name" value="TPR_rpt"/>
</dbReference>
<evidence type="ECO:0000256" key="10">
    <source>
        <dbReference type="ARBA" id="ARBA00023128"/>
    </source>
</evidence>
<dbReference type="SUPFAM" id="SSF48452">
    <property type="entry name" value="TPR-like"/>
    <property type="match status" value="2"/>
</dbReference>
<evidence type="ECO:0000256" key="7">
    <source>
        <dbReference type="ARBA" id="ARBA00022803"/>
    </source>
</evidence>
<keyword evidence="3" id="KW-0813">Transport</keyword>